<evidence type="ECO:0000256" key="8">
    <source>
        <dbReference type="SAM" id="MobiDB-lite"/>
    </source>
</evidence>
<evidence type="ECO:0000256" key="9">
    <source>
        <dbReference type="SAM" id="Phobius"/>
    </source>
</evidence>
<evidence type="ECO:0000313" key="11">
    <source>
        <dbReference type="Proteomes" id="UP000007797"/>
    </source>
</evidence>
<reference evidence="11" key="1">
    <citation type="journal article" date="2011" name="Genome Res.">
        <title>Phylogeny-wide analysis of social amoeba genomes highlights ancient origins for complex intercellular communication.</title>
        <authorList>
            <person name="Heidel A.J."/>
            <person name="Lawal H.M."/>
            <person name="Felder M."/>
            <person name="Schilde C."/>
            <person name="Helps N.R."/>
            <person name="Tunggal B."/>
            <person name="Rivero F."/>
            <person name="John U."/>
            <person name="Schleicher M."/>
            <person name="Eichinger L."/>
            <person name="Platzer M."/>
            <person name="Noegel A.A."/>
            <person name="Schaap P."/>
            <person name="Gloeckner G."/>
        </authorList>
    </citation>
    <scope>NUCLEOTIDE SEQUENCE [LARGE SCALE GENOMIC DNA]</scope>
    <source>
        <strain evidence="11">SH3</strain>
    </source>
</reference>
<evidence type="ECO:0000256" key="3">
    <source>
        <dbReference type="ARBA" id="ARBA00022692"/>
    </source>
</evidence>
<dbReference type="GO" id="GO:0016020">
    <property type="term" value="C:membrane"/>
    <property type="evidence" value="ECO:0007669"/>
    <property type="project" value="UniProtKB-SubCell"/>
</dbReference>
<feature type="compositionally biased region" description="Polar residues" evidence="8">
    <location>
        <begin position="1"/>
        <end position="14"/>
    </location>
</feature>
<dbReference type="EMBL" id="GL883009">
    <property type="protein sequence ID" value="EGG22256.1"/>
    <property type="molecule type" value="Genomic_DNA"/>
</dbReference>
<dbReference type="STRING" id="1054147.F4PPE3"/>
<name>F4PPE3_CACFS</name>
<keyword evidence="5 6" id="KW-0472">Membrane</keyword>
<feature type="repeat" description="Solcar" evidence="6">
    <location>
        <begin position="237"/>
        <end position="326"/>
    </location>
</feature>
<dbReference type="OrthoDB" id="270584at2759"/>
<keyword evidence="9" id="KW-1133">Transmembrane helix</keyword>
<evidence type="ECO:0000256" key="1">
    <source>
        <dbReference type="ARBA" id="ARBA00004141"/>
    </source>
</evidence>
<feature type="repeat" description="Solcar" evidence="6">
    <location>
        <begin position="36"/>
        <end position="125"/>
    </location>
</feature>
<dbReference type="OMA" id="ESPPFQE"/>
<evidence type="ECO:0000313" key="10">
    <source>
        <dbReference type="EMBL" id="EGG22256.1"/>
    </source>
</evidence>
<gene>
    <name evidence="10" type="primary">mcfA</name>
    <name evidence="10" type="ORF">DFA_04374</name>
</gene>
<protein>
    <submittedName>
        <fullName evidence="10">Transmembrane protein</fullName>
    </submittedName>
</protein>
<dbReference type="Gene3D" id="1.50.40.10">
    <property type="entry name" value="Mitochondrial carrier domain"/>
    <property type="match status" value="1"/>
</dbReference>
<dbReference type="PANTHER" id="PTHR24089">
    <property type="entry name" value="SOLUTE CARRIER FAMILY 25"/>
    <property type="match status" value="1"/>
</dbReference>
<evidence type="ECO:0000256" key="5">
    <source>
        <dbReference type="ARBA" id="ARBA00023136"/>
    </source>
</evidence>
<evidence type="ECO:0000256" key="4">
    <source>
        <dbReference type="ARBA" id="ARBA00022737"/>
    </source>
</evidence>
<evidence type="ECO:0000256" key="2">
    <source>
        <dbReference type="ARBA" id="ARBA00022448"/>
    </source>
</evidence>
<accession>F4PPE3</accession>
<dbReference type="InterPro" id="IPR002067">
    <property type="entry name" value="MCP"/>
</dbReference>
<dbReference type="Pfam" id="PF00153">
    <property type="entry name" value="Mito_carr"/>
    <property type="match status" value="3"/>
</dbReference>
<dbReference type="Proteomes" id="UP000007797">
    <property type="component" value="Unassembled WGS sequence"/>
</dbReference>
<dbReference type="PRINTS" id="PR00926">
    <property type="entry name" value="MITOCARRIER"/>
</dbReference>
<evidence type="ECO:0000256" key="6">
    <source>
        <dbReference type="PROSITE-ProRule" id="PRU00282"/>
    </source>
</evidence>
<dbReference type="RefSeq" id="XP_004360107.1">
    <property type="nucleotide sequence ID" value="XM_004360050.1"/>
</dbReference>
<dbReference type="GeneID" id="14874621"/>
<feature type="transmembrane region" description="Helical" evidence="9">
    <location>
        <begin position="305"/>
        <end position="327"/>
    </location>
</feature>
<proteinExistence type="inferred from homology"/>
<dbReference type="SUPFAM" id="SSF103506">
    <property type="entry name" value="Mitochondrial carrier"/>
    <property type="match status" value="1"/>
</dbReference>
<dbReference type="InterPro" id="IPR018108">
    <property type="entry name" value="MCP_transmembrane"/>
</dbReference>
<dbReference type="PROSITE" id="PS50920">
    <property type="entry name" value="SOLCAR"/>
    <property type="match status" value="3"/>
</dbReference>
<dbReference type="GO" id="GO:0055085">
    <property type="term" value="P:transmembrane transport"/>
    <property type="evidence" value="ECO:0007669"/>
    <property type="project" value="InterPro"/>
</dbReference>
<feature type="region of interest" description="Disordered" evidence="8">
    <location>
        <begin position="1"/>
        <end position="24"/>
    </location>
</feature>
<keyword evidence="2 7" id="KW-0813">Transport</keyword>
<feature type="transmembrane region" description="Helical" evidence="9">
    <location>
        <begin position="238"/>
        <end position="260"/>
    </location>
</feature>
<sequence length="332" mass="36336">MSSNNNIDKTINVDSTTVPTSTTPPQVKNKMLSWIGPANRYLVAGAFAGIVSRTLTAPLERLKILNQIQPLMNSGTKYNNIIPGLRTIWIEEGIRGLFKGNLANVIKAAPQSAIRFSSYEFFKGILIKEDNSTSSSSTTVKLSSHKLWAGACAGVTSVVATYPLEVVKTQLSVQIHGDRYRGIIGTLATVVKENGVAGLFRGMSAGILNVAPFSALNFFAYETCKDVTGYMTGQPKIAVSWSVVHGAISGAFAMTVLYPLDVVKRRLMMQGYNNTPIVYRNFLHTIYRMVKDEGVSSLYLGIKPAYLKVIPTVSINFFTFEGILYLLDNNNK</sequence>
<keyword evidence="11" id="KW-1185">Reference proteome</keyword>
<dbReference type="KEGG" id="dfa:DFA_04374"/>
<feature type="compositionally biased region" description="Low complexity" evidence="8">
    <location>
        <begin position="15"/>
        <end position="24"/>
    </location>
</feature>
<feature type="repeat" description="Solcar" evidence="6">
    <location>
        <begin position="141"/>
        <end position="227"/>
    </location>
</feature>
<comment type="similarity">
    <text evidence="7">Belongs to the mitochondrial carrier (TC 2.A.29) family.</text>
</comment>
<keyword evidence="3 6" id="KW-0812">Transmembrane</keyword>
<evidence type="ECO:0000256" key="7">
    <source>
        <dbReference type="RuleBase" id="RU000488"/>
    </source>
</evidence>
<dbReference type="AlphaFoldDB" id="F4PPE3"/>
<keyword evidence="4" id="KW-0677">Repeat</keyword>
<organism evidence="10 11">
    <name type="scientific">Cavenderia fasciculata</name>
    <name type="common">Slime mold</name>
    <name type="synonym">Dictyostelium fasciculatum</name>
    <dbReference type="NCBI Taxonomy" id="261658"/>
    <lineage>
        <taxon>Eukaryota</taxon>
        <taxon>Amoebozoa</taxon>
        <taxon>Evosea</taxon>
        <taxon>Eumycetozoa</taxon>
        <taxon>Dictyostelia</taxon>
        <taxon>Acytosteliales</taxon>
        <taxon>Cavenderiaceae</taxon>
        <taxon>Cavenderia</taxon>
    </lineage>
</organism>
<dbReference type="InterPro" id="IPR023395">
    <property type="entry name" value="MCP_dom_sf"/>
</dbReference>
<comment type="subcellular location">
    <subcellularLocation>
        <location evidence="1">Membrane</location>
        <topology evidence="1">Multi-pass membrane protein</topology>
    </subcellularLocation>
</comment>